<comment type="function">
    <text evidence="2">Hydrolyzes RNA 2',3'-cyclic phosphodiester to an RNA 2'-phosphomonoester.</text>
</comment>
<comment type="caution">
    <text evidence="4">The sequence shown here is derived from an EMBL/GenBank/DDBJ whole genome shotgun (WGS) entry which is preliminary data.</text>
</comment>
<feature type="short sequence motif" description="HXTX 1" evidence="2">
    <location>
        <begin position="37"/>
        <end position="40"/>
    </location>
</feature>
<feature type="active site" description="Proton acceptor" evidence="2">
    <location>
        <position position="121"/>
    </location>
</feature>
<protein>
    <recommendedName>
        <fullName evidence="2">RNA 2',3'-cyclic phosphodiesterase</fullName>
        <shortName evidence="2">RNA 2',3'-CPDase</shortName>
        <ecNumber evidence="2">3.1.4.58</ecNumber>
    </recommendedName>
</protein>
<evidence type="ECO:0000256" key="1">
    <source>
        <dbReference type="ARBA" id="ARBA00022801"/>
    </source>
</evidence>
<evidence type="ECO:0000259" key="3">
    <source>
        <dbReference type="Pfam" id="PF02834"/>
    </source>
</evidence>
<comment type="similarity">
    <text evidence="2">Belongs to the 2H phosphoesterase superfamily. ThpR family.</text>
</comment>
<organism evidence="4 5">
    <name type="scientific">Pacificimonas pallii</name>
    <dbReference type="NCBI Taxonomy" id="2827236"/>
    <lineage>
        <taxon>Bacteria</taxon>
        <taxon>Pseudomonadati</taxon>
        <taxon>Pseudomonadota</taxon>
        <taxon>Alphaproteobacteria</taxon>
        <taxon>Sphingomonadales</taxon>
        <taxon>Sphingosinicellaceae</taxon>
        <taxon>Pacificimonas</taxon>
    </lineage>
</organism>
<dbReference type="EC" id="3.1.4.58" evidence="2"/>
<comment type="catalytic activity">
    <reaction evidence="2">
        <text>a 3'-end 2',3'-cyclophospho-ribonucleotide-RNA + H2O = a 3'-end 2'-phospho-ribonucleotide-RNA + H(+)</text>
        <dbReference type="Rhea" id="RHEA:11828"/>
        <dbReference type="Rhea" id="RHEA-COMP:10464"/>
        <dbReference type="Rhea" id="RHEA-COMP:17353"/>
        <dbReference type="ChEBI" id="CHEBI:15377"/>
        <dbReference type="ChEBI" id="CHEBI:15378"/>
        <dbReference type="ChEBI" id="CHEBI:83064"/>
        <dbReference type="ChEBI" id="CHEBI:173113"/>
        <dbReference type="EC" id="3.1.4.58"/>
    </reaction>
</comment>
<reference evidence="4 5" key="1">
    <citation type="submission" date="2021-04" db="EMBL/GenBank/DDBJ databases">
        <authorList>
            <person name="Pira H."/>
            <person name="Risdian C."/>
            <person name="Wink J."/>
        </authorList>
    </citation>
    <scope>NUCLEOTIDE SEQUENCE [LARGE SCALE GENOMIC DNA]</scope>
    <source>
        <strain evidence="4 5">WHA3</strain>
    </source>
</reference>
<gene>
    <name evidence="4" type="primary">thpR</name>
    <name evidence="4" type="ORF">KCG44_06000</name>
</gene>
<evidence type="ECO:0000313" key="5">
    <source>
        <dbReference type="Proteomes" id="UP000722336"/>
    </source>
</evidence>
<sequence>MHRLFVGIDPPFDVKDALMEAMGGIIGARWQSEDQLHLTLRFLGERSFREADDIAEALAGVRTRSVAIGIAGVGLFDRRGRPNQLWARVSPPQDATRLHRKVDRALLRIGIPGETRAFLPHITLARFSSGSGPLDDFMVRHGDLKIPTYTADEFCLYESRLTSAGAEYTIVERYPFAQESLFGPSFL</sequence>
<evidence type="ECO:0000313" key="4">
    <source>
        <dbReference type="EMBL" id="MBV7256337.1"/>
    </source>
</evidence>
<dbReference type="EMBL" id="JAGSPA010000002">
    <property type="protein sequence ID" value="MBV7256337.1"/>
    <property type="molecule type" value="Genomic_DNA"/>
</dbReference>
<dbReference type="InterPro" id="IPR014051">
    <property type="entry name" value="Phosphoesterase_HXTX"/>
</dbReference>
<dbReference type="HAMAP" id="MF_01940">
    <property type="entry name" value="RNA_CPDase"/>
    <property type="match status" value="1"/>
</dbReference>
<keyword evidence="1 2" id="KW-0378">Hydrolase</keyword>
<feature type="domain" description="Phosphoesterase HXTX" evidence="3">
    <location>
        <begin position="10"/>
        <end position="86"/>
    </location>
</feature>
<feature type="domain" description="Phosphoesterase HXTX" evidence="3">
    <location>
        <begin position="92"/>
        <end position="165"/>
    </location>
</feature>
<dbReference type="InterPro" id="IPR004175">
    <property type="entry name" value="RNA_CPDase"/>
</dbReference>
<dbReference type="NCBIfam" id="TIGR02258">
    <property type="entry name" value="2_5_ligase"/>
    <property type="match status" value="1"/>
</dbReference>
<evidence type="ECO:0000256" key="2">
    <source>
        <dbReference type="HAMAP-Rule" id="MF_01940"/>
    </source>
</evidence>
<dbReference type="PANTHER" id="PTHR35561:SF1">
    <property type="entry name" value="RNA 2',3'-CYCLIC PHOSPHODIESTERASE"/>
    <property type="match status" value="1"/>
</dbReference>
<name>A0ABS6SEP4_9SPHN</name>
<keyword evidence="5" id="KW-1185">Reference proteome</keyword>
<dbReference type="Proteomes" id="UP000722336">
    <property type="component" value="Unassembled WGS sequence"/>
</dbReference>
<dbReference type="Pfam" id="PF02834">
    <property type="entry name" value="LigT_PEase"/>
    <property type="match status" value="2"/>
</dbReference>
<proteinExistence type="inferred from homology"/>
<accession>A0ABS6SEP4</accession>
<feature type="active site" description="Proton donor" evidence="2">
    <location>
        <position position="37"/>
    </location>
</feature>
<dbReference type="RefSeq" id="WP_218444939.1">
    <property type="nucleotide sequence ID" value="NZ_JAGSPA010000002.1"/>
</dbReference>
<feature type="short sequence motif" description="HXTX 2" evidence="2">
    <location>
        <begin position="121"/>
        <end position="124"/>
    </location>
</feature>
<dbReference type="PANTHER" id="PTHR35561">
    <property type="entry name" value="RNA 2',3'-CYCLIC PHOSPHODIESTERASE"/>
    <property type="match status" value="1"/>
</dbReference>